<reference evidence="1 2" key="1">
    <citation type="submission" date="2017-03" db="EMBL/GenBank/DDBJ databases">
        <title>Widespread Adenine N6-methylation of Active Genes in Fungi.</title>
        <authorList>
            <consortium name="DOE Joint Genome Institute"/>
            <person name="Mondo S.J."/>
            <person name="Dannebaum R.O."/>
            <person name="Kuo R.C."/>
            <person name="Louie K.B."/>
            <person name="Bewick A.J."/>
            <person name="Labutti K."/>
            <person name="Haridas S."/>
            <person name="Kuo A."/>
            <person name="Salamov A."/>
            <person name="Ahrendt S.R."/>
            <person name="Lau R."/>
            <person name="Bowen B.P."/>
            <person name="Lipzen A."/>
            <person name="Sullivan W."/>
            <person name="Andreopoulos W.B."/>
            <person name="Clum A."/>
            <person name="Lindquist E."/>
            <person name="Daum C."/>
            <person name="Northen T.R."/>
            <person name="Ramamoorthy G."/>
            <person name="Schmitz R.J."/>
            <person name="Gryganskyi A."/>
            <person name="Culley D."/>
            <person name="Magnuson J."/>
            <person name="James T.Y."/>
            <person name="O'Malley M.A."/>
            <person name="Stajich J.E."/>
            <person name="Spatafora J.W."/>
            <person name="Visel A."/>
            <person name="Grigoriev I.V."/>
        </authorList>
    </citation>
    <scope>NUCLEOTIDE SEQUENCE [LARGE SCALE GENOMIC DNA]</scope>
    <source>
        <strain evidence="1 2">NRRL Y-17943</strain>
    </source>
</reference>
<dbReference type="Gene3D" id="3.40.50.1110">
    <property type="entry name" value="SGNH hydrolase"/>
    <property type="match status" value="1"/>
</dbReference>
<evidence type="ECO:0008006" key="3">
    <source>
        <dbReference type="Google" id="ProtNLM"/>
    </source>
</evidence>
<dbReference type="Proteomes" id="UP000193218">
    <property type="component" value="Unassembled WGS sequence"/>
</dbReference>
<evidence type="ECO:0000313" key="1">
    <source>
        <dbReference type="EMBL" id="ORX35756.1"/>
    </source>
</evidence>
<protein>
    <recommendedName>
        <fullName evidence="3">SGNH hydrolase-type esterase domain-containing protein</fullName>
    </recommendedName>
</protein>
<gene>
    <name evidence="1" type="ORF">BD324DRAFT_631543</name>
</gene>
<comment type="caution">
    <text evidence="1">The sequence shown here is derived from an EMBL/GenBank/DDBJ whole genome shotgun (WGS) entry which is preliminary data.</text>
</comment>
<organism evidence="1 2">
    <name type="scientific">Kockovaella imperatae</name>
    <dbReference type="NCBI Taxonomy" id="4999"/>
    <lineage>
        <taxon>Eukaryota</taxon>
        <taxon>Fungi</taxon>
        <taxon>Dikarya</taxon>
        <taxon>Basidiomycota</taxon>
        <taxon>Agaricomycotina</taxon>
        <taxon>Tremellomycetes</taxon>
        <taxon>Tremellales</taxon>
        <taxon>Cuniculitremaceae</taxon>
        <taxon>Kockovaella</taxon>
    </lineage>
</organism>
<dbReference type="RefSeq" id="XP_021869920.1">
    <property type="nucleotide sequence ID" value="XM_022016441.1"/>
</dbReference>
<dbReference type="PANTHER" id="PTHR34407:SF1">
    <property type="entry name" value="SGNH HYDROLASE-TYPE ESTERASE DOMAIN-CONTAINING PROTEIN"/>
    <property type="match status" value="1"/>
</dbReference>
<proteinExistence type="predicted"/>
<dbReference type="EMBL" id="NBSH01000010">
    <property type="protein sequence ID" value="ORX35756.1"/>
    <property type="molecule type" value="Genomic_DNA"/>
</dbReference>
<sequence length="530" mass="59963">MSRQIGWGSWIAFRRYQVLFVLLFAVGIFTLVQIAHIRDLDPWDRLSSTFRRPPSNPYNLDGPSLARASHLEAQCRQNDQFEEIYGRTNLRMSRAYEGSQHRLRELSRKVLRGERVSISTIGGSITRGHQVYAHEVWFVKLKEWLDSFWPNDIDIVATNGAVPASGSDYFSFCFPIHIPENSDLILVELAVNDAGEPEYADSMENLLRGLLDLPSKPAVILLEAMAFSNGGMGGGGGRMHLPVAQYYDVPVINQRHPLANHFARYPELVPMYFSQDYWGFPDMRHLNARGHRDLAALVSSLIKDVTCEMLAEGDLVSQSYGSVDVDPAEIDLEALDLSWPIETLPWTKNLSHGTQQIFPGMFNTPLELGLLPRLPVLEGWNPNLDHRAPAFHPVCYSTRAHEERFNLTPTVNEGWTHWVHPEHLDKPYLITKEPGARVSFEIETAVGVVKVYSLRSRSFGFGTAECWMDESKDKSVKLVGYWDRAENVGRFDTVASGLRPGKHRLTCQMLEETSDPEGGHEFRLISVMSL</sequence>
<name>A0A1Y1UE17_9TREE</name>
<dbReference type="GeneID" id="33558250"/>
<dbReference type="InterPro" id="IPR036514">
    <property type="entry name" value="SGNH_hydro_sf"/>
</dbReference>
<dbReference type="SUPFAM" id="SSF52266">
    <property type="entry name" value="SGNH hydrolase"/>
    <property type="match status" value="1"/>
</dbReference>
<dbReference type="AlphaFoldDB" id="A0A1Y1UE17"/>
<dbReference type="InParanoid" id="A0A1Y1UE17"/>
<accession>A0A1Y1UE17</accession>
<dbReference type="PANTHER" id="PTHR34407">
    <property type="entry name" value="EXPRESSED PROTEIN"/>
    <property type="match status" value="1"/>
</dbReference>
<evidence type="ECO:0000313" key="2">
    <source>
        <dbReference type="Proteomes" id="UP000193218"/>
    </source>
</evidence>
<dbReference type="OrthoDB" id="544608at2759"/>
<keyword evidence="2" id="KW-1185">Reference proteome</keyword>
<dbReference type="CDD" id="cd00229">
    <property type="entry name" value="SGNH_hydrolase"/>
    <property type="match status" value="1"/>
</dbReference>